<proteinExistence type="predicted"/>
<dbReference type="PROSITE" id="PS51257">
    <property type="entry name" value="PROKAR_LIPOPROTEIN"/>
    <property type="match status" value="1"/>
</dbReference>
<dbReference type="EMBL" id="BMSJ01000005">
    <property type="protein sequence ID" value="GGR25599.1"/>
    <property type="molecule type" value="Genomic_DNA"/>
</dbReference>
<reference evidence="3 4" key="2">
    <citation type="submission" date="2017-09" db="EMBL/GenBank/DDBJ databases">
        <authorList>
            <person name="Lee N."/>
            <person name="Cho B.-K."/>
        </authorList>
    </citation>
    <scope>NUCLEOTIDE SEQUENCE [LARGE SCALE GENOMIC DNA]</scope>
    <source>
        <strain evidence="3 4">ATCC 19740</strain>
    </source>
</reference>
<evidence type="ECO:0000313" key="5">
    <source>
        <dbReference type="Proteomes" id="UP000642014"/>
    </source>
</evidence>
<keyword evidence="4" id="KW-1185">Reference proteome</keyword>
<sequence length="410" mass="42727">MTRPLARTVSAVAGAVLLLGACDPGAADAPGAARPTPLFSEPASRQVGLALRHTRETGGADLRQTVTFTSEKGDAVQNLTGRLDFAGSRGEAAHTWRIAPGFPEEARRTILGTLPGRGTGDASGRYAVDTRTIHYRAASAGYWLRYEGDVEPFPGTDSIDHLRGTASPIGGTLLEVLGGVRPAEARELAGGGRSYRADFPLAEALELFPYDLRQEFVPAPLNAGAPGAPVPVAVEVDREGRITRASADLTSLLDKGRDGALTGVTGLRAELALSGFGAPEPPLDTVPGGRVLAGASAVVTLYGARPGDCLDFNTGMRHRRLVVRVPCAGPHDGAIVEQHSLPGTFPGTEEAAERARRACAAAGERGAGGTPWRTWSTEEEWTEHGEGRATCYTVSRAAATPPVRTASASS</sequence>
<protein>
    <recommendedName>
        <fullName evidence="6">Septum formation-related domain-containing protein</fullName>
    </recommendedName>
</protein>
<dbReference type="RefSeq" id="WP_152369920.1">
    <property type="nucleotide sequence ID" value="NZ_BMSJ01000005.1"/>
</dbReference>
<dbReference type="Proteomes" id="UP000326029">
    <property type="component" value="Chromosome"/>
</dbReference>
<evidence type="ECO:0008006" key="6">
    <source>
        <dbReference type="Google" id="ProtNLM"/>
    </source>
</evidence>
<keyword evidence="1" id="KW-0732">Signal</keyword>
<evidence type="ECO:0000313" key="4">
    <source>
        <dbReference type="Proteomes" id="UP000326029"/>
    </source>
</evidence>
<evidence type="ECO:0000313" key="2">
    <source>
        <dbReference type="EMBL" id="GGR25599.1"/>
    </source>
</evidence>
<evidence type="ECO:0000256" key="1">
    <source>
        <dbReference type="SAM" id="SignalP"/>
    </source>
</evidence>
<evidence type="ECO:0000313" key="3">
    <source>
        <dbReference type="EMBL" id="QEV32431.1"/>
    </source>
</evidence>
<gene>
    <name evidence="3" type="ORF">CP977_09800</name>
    <name evidence="2" type="ORF">GCM10010497_29740</name>
</gene>
<dbReference type="GeneID" id="95454062"/>
<feature type="signal peptide" evidence="1">
    <location>
        <begin position="1"/>
        <end position="26"/>
    </location>
</feature>
<feature type="chain" id="PRO_5043528631" description="Septum formation-related domain-containing protein" evidence="1">
    <location>
        <begin position="27"/>
        <end position="410"/>
    </location>
</feature>
<organism evidence="2 5">
    <name type="scientific">Streptomyces cinereoruber</name>
    <dbReference type="NCBI Taxonomy" id="67260"/>
    <lineage>
        <taxon>Bacteria</taxon>
        <taxon>Bacillati</taxon>
        <taxon>Actinomycetota</taxon>
        <taxon>Actinomycetes</taxon>
        <taxon>Kitasatosporales</taxon>
        <taxon>Streptomycetaceae</taxon>
        <taxon>Streptomyces</taxon>
    </lineage>
</organism>
<accession>A0AAV4KIR2</accession>
<reference evidence="2" key="3">
    <citation type="submission" date="2023-08" db="EMBL/GenBank/DDBJ databases">
        <authorList>
            <person name="Sun Q."/>
            <person name="Ohkuma M."/>
        </authorList>
    </citation>
    <scope>NUCLEOTIDE SEQUENCE</scope>
    <source>
        <strain evidence="2">JCM 4205</strain>
    </source>
</reference>
<dbReference type="EMBL" id="CP023693">
    <property type="protein sequence ID" value="QEV32431.1"/>
    <property type="molecule type" value="Genomic_DNA"/>
</dbReference>
<dbReference type="Proteomes" id="UP000642014">
    <property type="component" value="Unassembled WGS sequence"/>
</dbReference>
<dbReference type="AlphaFoldDB" id="A0AAV4KIR2"/>
<name>A0AAV4KIR2_9ACTN</name>
<reference evidence="2 5" key="1">
    <citation type="journal article" date="2014" name="Int. J. Syst. Evol. Microbiol.">
        <title>Complete genome sequence of Corynebacterium casei LMG S-19264T (=DSM 44701T), isolated from a smear-ripened cheese.</title>
        <authorList>
            <consortium name="US DOE Joint Genome Institute (JGI-PGF)"/>
            <person name="Walter F."/>
            <person name="Albersmeier A."/>
            <person name="Kalinowski J."/>
            <person name="Ruckert C."/>
        </authorList>
    </citation>
    <scope>NUCLEOTIDE SEQUENCE [LARGE SCALE GENOMIC DNA]</scope>
    <source>
        <strain evidence="2 5">JCM 4205</strain>
    </source>
</reference>